<dbReference type="SUPFAM" id="SSF54637">
    <property type="entry name" value="Thioesterase/thiol ester dehydrase-isomerase"/>
    <property type="match status" value="1"/>
</dbReference>
<keyword evidence="2" id="KW-1185">Reference proteome</keyword>
<dbReference type="Pfam" id="PF22817">
    <property type="entry name" value="ApeP-like"/>
    <property type="match status" value="1"/>
</dbReference>
<dbReference type="OrthoDB" id="9800188at2"/>
<dbReference type="GeneID" id="58228348"/>
<dbReference type="RefSeq" id="WP_138542733.1">
    <property type="nucleotide sequence ID" value="NZ_JXXY01000015.1"/>
</dbReference>
<evidence type="ECO:0000313" key="1">
    <source>
        <dbReference type="EMBL" id="KJZ00533.1"/>
    </source>
</evidence>
<dbReference type="PIRSF" id="PIRSF020565">
    <property type="entry name" value="3Ho_Ac_ACP_DH_prd"/>
    <property type="match status" value="1"/>
</dbReference>
<dbReference type="Gene3D" id="3.10.129.10">
    <property type="entry name" value="Hotdog Thioesterase"/>
    <property type="match status" value="1"/>
</dbReference>
<dbReference type="InterPro" id="IPR029069">
    <property type="entry name" value="HotDog_dom_sf"/>
</dbReference>
<dbReference type="Proteomes" id="UP000033664">
    <property type="component" value="Unassembled WGS sequence"/>
</dbReference>
<reference evidence="1 2" key="1">
    <citation type="journal article" date="2015" name="BMC Genomics">
        <title>Genome mining reveals unlocked bioactive potential of marine Gram-negative bacteria.</title>
        <authorList>
            <person name="Machado H."/>
            <person name="Sonnenschein E.C."/>
            <person name="Melchiorsen J."/>
            <person name="Gram L."/>
        </authorList>
    </citation>
    <scope>NUCLEOTIDE SEQUENCE [LARGE SCALE GENOMIC DNA]</scope>
    <source>
        <strain evidence="1 2">S3137</strain>
    </source>
</reference>
<comment type="caution">
    <text evidence="1">The sequence shown here is derived from an EMBL/GenBank/DDBJ whole genome shotgun (WGS) entry which is preliminary data.</text>
</comment>
<name>A0A0F4PYQ6_9GAMM</name>
<organism evidence="1 2">
    <name type="scientific">Pseudoalteromonas ruthenica</name>
    <dbReference type="NCBI Taxonomy" id="151081"/>
    <lineage>
        <taxon>Bacteria</taxon>
        <taxon>Pseudomonadati</taxon>
        <taxon>Pseudomonadota</taxon>
        <taxon>Gammaproteobacteria</taxon>
        <taxon>Alteromonadales</taxon>
        <taxon>Pseudoalteromonadaceae</taxon>
        <taxon>Pseudoalteromonas</taxon>
    </lineage>
</organism>
<gene>
    <name evidence="1" type="ORF">TW72_07590</name>
</gene>
<evidence type="ECO:0000313" key="2">
    <source>
        <dbReference type="Proteomes" id="UP000033664"/>
    </source>
</evidence>
<dbReference type="eggNOG" id="COG4706">
    <property type="taxonomic scope" value="Bacteria"/>
</dbReference>
<protein>
    <submittedName>
        <fullName evidence="1">3-hydroxylacyl-ACP dehydratase</fullName>
    </submittedName>
</protein>
<proteinExistence type="predicted"/>
<dbReference type="InterPro" id="IPR016776">
    <property type="entry name" value="ApeP-like_dehydratase"/>
</dbReference>
<dbReference type="EMBL" id="JXXZ01000006">
    <property type="protein sequence ID" value="KJZ00533.1"/>
    <property type="molecule type" value="Genomic_DNA"/>
</dbReference>
<accession>A0A0F4PYQ6</accession>
<dbReference type="PATRIC" id="fig|151081.8.peg.2721"/>
<sequence>MTNNHRPISELLAHRPPMVLIDELIAFDSDSAHCQVTITPDSAFYQRDINGVQSYIGSEYMAQSIAAYAGAHDCQHQRGVKIGFLLGSRKIRCLKPVFKLGSTLDIYVTQVVQDESGLSVFDCAIECDNERYLEAKINVFQPADPMKFIKENQ</sequence>
<dbReference type="AlphaFoldDB" id="A0A0F4PYQ6"/>
<dbReference type="CDD" id="cd01289">
    <property type="entry name" value="FabA_like"/>
    <property type="match status" value="1"/>
</dbReference>